<accession>A0A6H1UHT6</accession>
<evidence type="ECO:0000313" key="4">
    <source>
        <dbReference type="Proteomes" id="UP000501602"/>
    </source>
</evidence>
<keyword evidence="1" id="KW-0059">Arsenical resistance</keyword>
<name>A0A6H1UHT6_9GAMM</name>
<dbReference type="SMART" id="SM00226">
    <property type="entry name" value="LMWPc"/>
    <property type="match status" value="1"/>
</dbReference>
<keyword evidence="4" id="KW-1185">Reference proteome</keyword>
<dbReference type="GO" id="GO:0003700">
    <property type="term" value="F:DNA-binding transcription factor activity"/>
    <property type="evidence" value="ECO:0007669"/>
    <property type="project" value="InterPro"/>
</dbReference>
<dbReference type="NCBIfam" id="NF033788">
    <property type="entry name" value="HTH_metalloreg"/>
    <property type="match status" value="1"/>
</dbReference>
<protein>
    <submittedName>
        <fullName evidence="3">Metalloregulator ArsR/SmtB family transcription factor</fullName>
    </submittedName>
</protein>
<dbReference type="AlphaFoldDB" id="A0A6H1UHT6"/>
<sequence>MSQSILFLCTGNSARSQLAEAVARQKLGSKFDIASAGTRPESVDSRTLEVLANAGYDSSGLNAKHIDQFADRTFDFVITLCEQASAECGSFPNAEQTLAWNLADPKDQPGIALFEQALTEIEQRVQRFCQIHCYQAKDLQTVVRFQKTLGEALRLSCVLMLHQQEELCVSDFVNALQQVQPKISRCLAQLKQQKVVIDRRQGQKIFYRLAPELEQWQRDIIKVLANSHAVSLRPQQC</sequence>
<dbReference type="PROSITE" id="PS50987">
    <property type="entry name" value="HTH_ARSR_2"/>
    <property type="match status" value="1"/>
</dbReference>
<dbReference type="InterPro" id="IPR036388">
    <property type="entry name" value="WH-like_DNA-bd_sf"/>
</dbReference>
<dbReference type="Proteomes" id="UP000501602">
    <property type="component" value="Chromosome"/>
</dbReference>
<dbReference type="CDD" id="cd16345">
    <property type="entry name" value="LMWP_ArsC"/>
    <property type="match status" value="1"/>
</dbReference>
<dbReference type="InterPro" id="IPR036196">
    <property type="entry name" value="Ptyr_pPase_sf"/>
</dbReference>
<evidence type="ECO:0000259" key="2">
    <source>
        <dbReference type="PROSITE" id="PS50987"/>
    </source>
</evidence>
<evidence type="ECO:0000256" key="1">
    <source>
        <dbReference type="ARBA" id="ARBA00022849"/>
    </source>
</evidence>
<gene>
    <name evidence="3" type="ORF">HER31_15430</name>
</gene>
<dbReference type="InterPro" id="IPR011991">
    <property type="entry name" value="ArsR-like_HTH"/>
</dbReference>
<proteinExistence type="predicted"/>
<dbReference type="EMBL" id="CP051180">
    <property type="protein sequence ID" value="QIZ78170.1"/>
    <property type="molecule type" value="Genomic_DNA"/>
</dbReference>
<dbReference type="SUPFAM" id="SSF46785">
    <property type="entry name" value="Winged helix' DNA-binding domain"/>
    <property type="match status" value="1"/>
</dbReference>
<dbReference type="SMART" id="SM00418">
    <property type="entry name" value="HTH_ARSR"/>
    <property type="match status" value="1"/>
</dbReference>
<evidence type="ECO:0000313" key="3">
    <source>
        <dbReference type="EMBL" id="QIZ78170.1"/>
    </source>
</evidence>
<dbReference type="PANTHER" id="PTHR43428:SF1">
    <property type="entry name" value="ARSENATE REDUCTASE"/>
    <property type="match status" value="1"/>
</dbReference>
<dbReference type="CDD" id="cd00090">
    <property type="entry name" value="HTH_ARSR"/>
    <property type="match status" value="1"/>
</dbReference>
<dbReference type="PRINTS" id="PR00778">
    <property type="entry name" value="HTHARSR"/>
</dbReference>
<reference evidence="3 4" key="1">
    <citation type="submission" date="2020-04" db="EMBL/GenBank/DDBJ databases">
        <title>Ferrimonas sp. S7 isolated from sea water.</title>
        <authorList>
            <person name="Bae S.S."/>
            <person name="Baek K."/>
        </authorList>
    </citation>
    <scope>NUCLEOTIDE SEQUENCE [LARGE SCALE GENOMIC DNA]</scope>
    <source>
        <strain evidence="3 4">S7</strain>
    </source>
</reference>
<dbReference type="Pfam" id="PF01451">
    <property type="entry name" value="LMWPc"/>
    <property type="match status" value="1"/>
</dbReference>
<feature type="domain" description="HTH arsR-type" evidence="2">
    <location>
        <begin position="134"/>
        <end position="228"/>
    </location>
</feature>
<dbReference type="Gene3D" id="3.40.50.2300">
    <property type="match status" value="1"/>
</dbReference>
<dbReference type="Gene3D" id="1.10.10.10">
    <property type="entry name" value="Winged helix-like DNA-binding domain superfamily/Winged helix DNA-binding domain"/>
    <property type="match status" value="1"/>
</dbReference>
<dbReference type="SUPFAM" id="SSF52788">
    <property type="entry name" value="Phosphotyrosine protein phosphatases I"/>
    <property type="match status" value="1"/>
</dbReference>
<dbReference type="InterPro" id="IPR001845">
    <property type="entry name" value="HTH_ArsR_DNA-bd_dom"/>
</dbReference>
<dbReference type="KEGG" id="fes:HER31_15430"/>
<dbReference type="PANTHER" id="PTHR43428">
    <property type="entry name" value="ARSENATE REDUCTASE"/>
    <property type="match status" value="1"/>
</dbReference>
<organism evidence="3 4">
    <name type="scientific">Ferrimonas lipolytica</name>
    <dbReference type="NCBI Taxonomy" id="2724191"/>
    <lineage>
        <taxon>Bacteria</taxon>
        <taxon>Pseudomonadati</taxon>
        <taxon>Pseudomonadota</taxon>
        <taxon>Gammaproteobacteria</taxon>
        <taxon>Alteromonadales</taxon>
        <taxon>Ferrimonadaceae</taxon>
        <taxon>Ferrimonas</taxon>
    </lineage>
</organism>
<dbReference type="InterPro" id="IPR036390">
    <property type="entry name" value="WH_DNA-bd_sf"/>
</dbReference>
<dbReference type="GO" id="GO:0046685">
    <property type="term" value="P:response to arsenic-containing substance"/>
    <property type="evidence" value="ECO:0007669"/>
    <property type="project" value="UniProtKB-KW"/>
</dbReference>
<dbReference type="RefSeq" id="WP_168661876.1">
    <property type="nucleotide sequence ID" value="NZ_CP051180.1"/>
</dbReference>
<dbReference type="InterPro" id="IPR023485">
    <property type="entry name" value="Ptyr_pPase"/>
</dbReference>